<evidence type="ECO:0000313" key="2">
    <source>
        <dbReference type="Proteomes" id="UP000593579"/>
    </source>
</evidence>
<keyword evidence="2" id="KW-1185">Reference proteome</keyword>
<accession>A0A7J9BK17</accession>
<dbReference type="Proteomes" id="UP000593579">
    <property type="component" value="Unassembled WGS sequence"/>
</dbReference>
<proteinExistence type="predicted"/>
<dbReference type="OrthoDB" id="1001830at2759"/>
<name>A0A7J9BK17_GOSGO</name>
<comment type="caution">
    <text evidence="1">The sequence shown here is derived from an EMBL/GenBank/DDBJ whole genome shotgun (WGS) entry which is preliminary data.</text>
</comment>
<gene>
    <name evidence="1" type="ORF">Gogos_009981</name>
</gene>
<dbReference type="AlphaFoldDB" id="A0A7J9BK17"/>
<protein>
    <submittedName>
        <fullName evidence="1">Uncharacterized protein</fullName>
    </submittedName>
</protein>
<feature type="non-terminal residue" evidence="1">
    <location>
        <position position="1"/>
    </location>
</feature>
<feature type="non-terminal residue" evidence="1">
    <location>
        <position position="123"/>
    </location>
</feature>
<organism evidence="1 2">
    <name type="scientific">Gossypium gossypioides</name>
    <name type="common">Mexican cotton</name>
    <name type="synonym">Selera gossypioides</name>
    <dbReference type="NCBI Taxonomy" id="34282"/>
    <lineage>
        <taxon>Eukaryota</taxon>
        <taxon>Viridiplantae</taxon>
        <taxon>Streptophyta</taxon>
        <taxon>Embryophyta</taxon>
        <taxon>Tracheophyta</taxon>
        <taxon>Spermatophyta</taxon>
        <taxon>Magnoliopsida</taxon>
        <taxon>eudicotyledons</taxon>
        <taxon>Gunneridae</taxon>
        <taxon>Pentapetalae</taxon>
        <taxon>rosids</taxon>
        <taxon>malvids</taxon>
        <taxon>Malvales</taxon>
        <taxon>Malvaceae</taxon>
        <taxon>Malvoideae</taxon>
        <taxon>Gossypium</taxon>
    </lineage>
</organism>
<reference evidence="1 2" key="1">
    <citation type="journal article" date="2019" name="Genome Biol. Evol.">
        <title>Insights into the evolution of the New World diploid cottons (Gossypium, subgenus Houzingenia) based on genome sequencing.</title>
        <authorList>
            <person name="Grover C.E."/>
            <person name="Arick M.A. 2nd"/>
            <person name="Thrash A."/>
            <person name="Conover J.L."/>
            <person name="Sanders W.S."/>
            <person name="Peterson D.G."/>
            <person name="Frelichowski J.E."/>
            <person name="Scheffler J.A."/>
            <person name="Scheffler B.E."/>
            <person name="Wendel J.F."/>
        </authorList>
    </citation>
    <scope>NUCLEOTIDE SEQUENCE [LARGE SCALE GENOMIC DNA]</scope>
    <source>
        <strain evidence="1">5</strain>
        <tissue evidence="1">Leaf</tissue>
    </source>
</reference>
<sequence>NKPFLYLEECLRGERTASIRHVLKGENGNQYIDIEQCMGARFGELQASRKSIYQNPSMVSKLIDQNLKEWKEDSITSIMSDEEATKVLNIHLSCHSHDDRQVKRGEAMGEYTVRNGYKLLLQE</sequence>
<dbReference type="EMBL" id="JABEZY010000004">
    <property type="protein sequence ID" value="MBA0736425.1"/>
    <property type="molecule type" value="Genomic_DNA"/>
</dbReference>
<evidence type="ECO:0000313" key="1">
    <source>
        <dbReference type="EMBL" id="MBA0736425.1"/>
    </source>
</evidence>